<dbReference type="RefSeq" id="WP_130565612.1">
    <property type="nucleotide sequence ID" value="NZ_SHLY01000001.1"/>
</dbReference>
<comment type="caution">
    <text evidence="3">The sequence shown here is derived from an EMBL/GenBank/DDBJ whole genome shotgun (WGS) entry which is preliminary data.</text>
</comment>
<feature type="transmembrane region" description="Helical" evidence="1">
    <location>
        <begin position="83"/>
        <end position="103"/>
    </location>
</feature>
<feature type="transmembrane region" description="Helical" evidence="1">
    <location>
        <begin position="124"/>
        <end position="143"/>
    </location>
</feature>
<dbReference type="Pfam" id="PF13386">
    <property type="entry name" value="DsbD_2"/>
    <property type="match status" value="1"/>
</dbReference>
<evidence type="ECO:0000256" key="1">
    <source>
        <dbReference type="SAM" id="Phobius"/>
    </source>
</evidence>
<protein>
    <submittedName>
        <fullName evidence="3">Sulfite exporter TauE/SafE family protein</fullName>
    </submittedName>
</protein>
<organism evidence="3 4">
    <name type="scientific">Corallincola spongiicola</name>
    <dbReference type="NCBI Taxonomy" id="2520508"/>
    <lineage>
        <taxon>Bacteria</taxon>
        <taxon>Pseudomonadati</taxon>
        <taxon>Pseudomonadota</taxon>
        <taxon>Gammaproteobacteria</taxon>
        <taxon>Alteromonadales</taxon>
        <taxon>Psychromonadaceae</taxon>
        <taxon>Corallincola</taxon>
    </lineage>
</organism>
<keyword evidence="1" id="KW-0812">Transmembrane</keyword>
<keyword evidence="1" id="KW-1133">Transmembrane helix</keyword>
<sequence>MIENQVVAAFMVGVLGSGHCAGMCGGLASAILTGTNRHAFLRSLFLSLGRVSSYAIAGALIASASTSLTSLSALKSIVTAFELLAGLMIVLAGLYISGWYLGLAKFELVGQGLWRKLQPISVKFLPITSLKSAACYGFLWGWLPCGLVYSTLTWTLSADSPWHGAAIMLAFGIGTMPTMIGIGTFSEQVKRVLKNKQLRNLFGIMVISLGLLTLYSALERTSWF</sequence>
<evidence type="ECO:0000313" key="3">
    <source>
        <dbReference type="EMBL" id="TAA48136.1"/>
    </source>
</evidence>
<accession>A0ABY1WU84</accession>
<dbReference type="Proteomes" id="UP000292544">
    <property type="component" value="Unassembled WGS sequence"/>
</dbReference>
<name>A0ABY1WU84_9GAMM</name>
<reference evidence="4" key="1">
    <citation type="submission" date="2019-02" db="EMBL/GenBank/DDBJ databases">
        <title>Draft genome sequence of Muricauda sp. 176CP4-71.</title>
        <authorList>
            <person name="Park J.-S."/>
        </authorList>
    </citation>
    <scope>NUCLEOTIDE SEQUENCE [LARGE SCALE GENOMIC DNA]</scope>
    <source>
        <strain evidence="4">176GS2-150</strain>
    </source>
</reference>
<feature type="transmembrane region" description="Helical" evidence="1">
    <location>
        <begin position="198"/>
        <end position="218"/>
    </location>
</feature>
<feature type="transmembrane region" description="Helical" evidence="1">
    <location>
        <begin position="163"/>
        <end position="186"/>
    </location>
</feature>
<evidence type="ECO:0000313" key="4">
    <source>
        <dbReference type="Proteomes" id="UP000292544"/>
    </source>
</evidence>
<keyword evidence="1" id="KW-0472">Membrane</keyword>
<gene>
    <name evidence="3" type="ORF">EXY25_02530</name>
</gene>
<dbReference type="InterPro" id="IPR039447">
    <property type="entry name" value="UreH-like_TM_dom"/>
</dbReference>
<evidence type="ECO:0000259" key="2">
    <source>
        <dbReference type="Pfam" id="PF13386"/>
    </source>
</evidence>
<dbReference type="PANTHER" id="PTHR42208:SF1">
    <property type="entry name" value="HEAVY METAL TRANSPORTER"/>
    <property type="match status" value="1"/>
</dbReference>
<feature type="transmembrane region" description="Helical" evidence="1">
    <location>
        <begin position="6"/>
        <end position="32"/>
    </location>
</feature>
<keyword evidence="4" id="KW-1185">Reference proteome</keyword>
<feature type="transmembrane region" description="Helical" evidence="1">
    <location>
        <begin position="44"/>
        <end position="63"/>
    </location>
</feature>
<proteinExistence type="predicted"/>
<feature type="domain" description="Urease accessory protein UreH-like transmembrane" evidence="2">
    <location>
        <begin position="8"/>
        <end position="211"/>
    </location>
</feature>
<dbReference type="EMBL" id="SHLY01000001">
    <property type="protein sequence ID" value="TAA48136.1"/>
    <property type="molecule type" value="Genomic_DNA"/>
</dbReference>
<dbReference type="PANTHER" id="PTHR42208">
    <property type="entry name" value="HEAVY METAL TRANSPORTER-RELATED"/>
    <property type="match status" value="1"/>
</dbReference>